<dbReference type="AlphaFoldDB" id="A0A5B1BN93"/>
<keyword evidence="4 8" id="KW-0479">Metal-binding</keyword>
<dbReference type="OrthoDB" id="3455208at2"/>
<gene>
    <name evidence="9" type="ORF">F0Q45_14580</name>
</gene>
<accession>A0A5B1BN93</accession>
<dbReference type="Proteomes" id="UP000324701">
    <property type="component" value="Unassembled WGS sequence"/>
</dbReference>
<evidence type="ECO:0000313" key="9">
    <source>
        <dbReference type="EMBL" id="KAA1249552.1"/>
    </source>
</evidence>
<evidence type="ECO:0000256" key="3">
    <source>
        <dbReference type="ARBA" id="ARBA00022617"/>
    </source>
</evidence>
<dbReference type="Gene3D" id="1.10.630.10">
    <property type="entry name" value="Cytochrome P450"/>
    <property type="match status" value="1"/>
</dbReference>
<dbReference type="PANTHER" id="PTHR46696">
    <property type="entry name" value="P450, PUTATIVE (EUROFUNG)-RELATED"/>
    <property type="match status" value="1"/>
</dbReference>
<dbReference type="GO" id="GO:0004497">
    <property type="term" value="F:monooxygenase activity"/>
    <property type="evidence" value="ECO:0007669"/>
    <property type="project" value="UniProtKB-KW"/>
</dbReference>
<keyword evidence="10" id="KW-1185">Reference proteome</keyword>
<organism evidence="9 10">
    <name type="scientific">Mycobacterium simiae</name>
    <name type="common">Mycobacterium habana</name>
    <dbReference type="NCBI Taxonomy" id="1784"/>
    <lineage>
        <taxon>Bacteria</taxon>
        <taxon>Bacillati</taxon>
        <taxon>Actinomycetota</taxon>
        <taxon>Actinomycetes</taxon>
        <taxon>Mycobacteriales</taxon>
        <taxon>Mycobacteriaceae</taxon>
        <taxon>Mycobacterium</taxon>
        <taxon>Mycobacterium simiae complex</taxon>
    </lineage>
</organism>
<dbReference type="GO" id="GO:0020037">
    <property type="term" value="F:heme binding"/>
    <property type="evidence" value="ECO:0007669"/>
    <property type="project" value="InterPro"/>
</dbReference>
<evidence type="ECO:0000256" key="5">
    <source>
        <dbReference type="ARBA" id="ARBA00023002"/>
    </source>
</evidence>
<comment type="cofactor">
    <cofactor evidence="1">
        <name>heme</name>
        <dbReference type="ChEBI" id="CHEBI:30413"/>
    </cofactor>
</comment>
<dbReference type="FunFam" id="1.10.630.10:FF:000018">
    <property type="entry name" value="Cytochrome P450 monooxygenase"/>
    <property type="match status" value="1"/>
</dbReference>
<evidence type="ECO:0000256" key="2">
    <source>
        <dbReference type="ARBA" id="ARBA00010617"/>
    </source>
</evidence>
<dbReference type="InterPro" id="IPR001128">
    <property type="entry name" value="Cyt_P450"/>
</dbReference>
<evidence type="ECO:0000313" key="10">
    <source>
        <dbReference type="Proteomes" id="UP000324701"/>
    </source>
</evidence>
<keyword evidence="6 8" id="KW-0408">Iron</keyword>
<dbReference type="GO" id="GO:0005506">
    <property type="term" value="F:iron ion binding"/>
    <property type="evidence" value="ECO:0007669"/>
    <property type="project" value="InterPro"/>
</dbReference>
<evidence type="ECO:0000256" key="1">
    <source>
        <dbReference type="ARBA" id="ARBA00001971"/>
    </source>
</evidence>
<sequence>MSPSVFEANLPRLDYTDAQSPEEAHRRIRQARMQSPISMGVHGPEILSYNLIRGMLFDSRFCVAKGLFSAAQGVTSPRLSERLRNTLMTLDGAEHQRIRRLAAEAFSPRSIGRLENSISDVIKAIVEPLIAAGTCDVVQDIAKGYPSPVLCAFLGAAAQDWRLFAEWAEDIFSMWKGAANQDVILRAYDQLDAYIADMVAQRRDHPTDDLISELIRAQKGDRLTHQELCMLVSALLIAGTDSTRDQLAAAVQVLVDHPGQWQLLAENPELATRALNELMRHTPAAIFVIRHAVEDVELAGLMIPAGTQVVINLAAANRDPDIYDDPDRLDITRLNPAPMLTFGAGPHTCLGVHLARAELTRALMVITQRMRNPRRSGPAPWRFFAPLAGPLTLPIEFDAC</sequence>
<comment type="caution">
    <text evidence="9">The sequence shown here is derived from an EMBL/GenBank/DDBJ whole genome shotgun (WGS) entry which is preliminary data.</text>
</comment>
<dbReference type="GO" id="GO:0016705">
    <property type="term" value="F:oxidoreductase activity, acting on paired donors, with incorporation or reduction of molecular oxygen"/>
    <property type="evidence" value="ECO:0007669"/>
    <property type="project" value="InterPro"/>
</dbReference>
<dbReference type="EMBL" id="VTZN01000085">
    <property type="protein sequence ID" value="KAA1249552.1"/>
    <property type="molecule type" value="Genomic_DNA"/>
</dbReference>
<dbReference type="Pfam" id="PF00067">
    <property type="entry name" value="p450"/>
    <property type="match status" value="1"/>
</dbReference>
<dbReference type="InterPro" id="IPR017972">
    <property type="entry name" value="Cyt_P450_CS"/>
</dbReference>
<name>A0A5B1BN93_MYCSI</name>
<dbReference type="InterPro" id="IPR036396">
    <property type="entry name" value="Cyt_P450_sf"/>
</dbReference>
<reference evidence="9 10" key="1">
    <citation type="submission" date="2019-09" db="EMBL/GenBank/DDBJ databases">
        <title>Report of infection by Mycobacterium simiae a patient suffering from pulmonary tuberculosis.</title>
        <authorList>
            <person name="Mohanty P.S."/>
            <person name="Bansal A.K."/>
            <person name="Singh H."/>
            <person name="Sharma S."/>
            <person name="Patil S.A."/>
            <person name="Upadhaya P."/>
            <person name="Singh P.K."/>
            <person name="Kumar D."/>
            <person name="Kumar S."/>
            <person name="Singh R.K."/>
            <person name="Chaudhary B."/>
        </authorList>
    </citation>
    <scope>NUCLEOTIDE SEQUENCE [LARGE SCALE GENOMIC DNA]</scope>
    <source>
        <strain evidence="9 10">JAL-560-SIM</strain>
    </source>
</reference>
<dbReference type="RefSeq" id="WP_149654614.1">
    <property type="nucleotide sequence ID" value="NZ_VTZN01000085.1"/>
</dbReference>
<dbReference type="PRINTS" id="PR00359">
    <property type="entry name" value="BP450"/>
</dbReference>
<dbReference type="SUPFAM" id="SSF48264">
    <property type="entry name" value="Cytochrome P450"/>
    <property type="match status" value="1"/>
</dbReference>
<dbReference type="PROSITE" id="PS00086">
    <property type="entry name" value="CYTOCHROME_P450"/>
    <property type="match status" value="1"/>
</dbReference>
<keyword evidence="7 8" id="KW-0503">Monooxygenase</keyword>
<protein>
    <submittedName>
        <fullName evidence="9">Cytochrome P450</fullName>
    </submittedName>
</protein>
<keyword evidence="3 8" id="KW-0349">Heme</keyword>
<evidence type="ECO:0000256" key="6">
    <source>
        <dbReference type="ARBA" id="ARBA00023004"/>
    </source>
</evidence>
<dbReference type="PRINTS" id="PR00385">
    <property type="entry name" value="P450"/>
</dbReference>
<evidence type="ECO:0000256" key="8">
    <source>
        <dbReference type="RuleBase" id="RU000461"/>
    </source>
</evidence>
<evidence type="ECO:0000256" key="4">
    <source>
        <dbReference type="ARBA" id="ARBA00022723"/>
    </source>
</evidence>
<keyword evidence="5 8" id="KW-0560">Oxidoreductase</keyword>
<dbReference type="PANTHER" id="PTHR46696:SF6">
    <property type="entry name" value="P450, PUTATIVE (EUROFUNG)-RELATED"/>
    <property type="match status" value="1"/>
</dbReference>
<evidence type="ECO:0000256" key="7">
    <source>
        <dbReference type="ARBA" id="ARBA00023033"/>
    </source>
</evidence>
<comment type="similarity">
    <text evidence="2 8">Belongs to the cytochrome P450 family.</text>
</comment>
<proteinExistence type="inferred from homology"/>
<dbReference type="InterPro" id="IPR002397">
    <property type="entry name" value="Cyt_P450_B"/>
</dbReference>